<comment type="caution">
    <text evidence="2">The sequence shown here is derived from an EMBL/GenBank/DDBJ whole genome shotgun (WGS) entry which is preliminary data.</text>
</comment>
<name>A0AAD6WM65_9AGAR</name>
<dbReference type="AlphaFoldDB" id="A0AAD6WM65"/>
<sequence length="302" mass="33412">MEDLPHRAFVIFAASALYVVRMSQFYFQVIEESVQEDFPSVIVLLNCFGDAGFDIKTAAALAFVPASSESGEHAVEWVGNIGASRGMGKRKYRRKTYAPICDRSASEGAKALQGNRRTMAGGDAGHVDTEMCAEYRERDESVESAKRPVSASAKEEAKEEANEEVADAEGSPVTVHGDEDVDVDVAPQNRPYLPCVFVAVGGLVQLNWSHLVRAMWQCRAPKRGDFSYLPPQSAHFSLSLAGALHIRPHAMFLFVFGAAYAQRQQEIMQQHLQQQHRDATGGHRQYLLGAFALFSFFRQPQP</sequence>
<accession>A0AAD6WM65</accession>
<evidence type="ECO:0000256" key="1">
    <source>
        <dbReference type="SAM" id="MobiDB-lite"/>
    </source>
</evidence>
<feature type="compositionally biased region" description="Basic and acidic residues" evidence="1">
    <location>
        <begin position="136"/>
        <end position="146"/>
    </location>
</feature>
<dbReference type="EMBL" id="JARJCM010000385">
    <property type="protein sequence ID" value="KAJ7017722.1"/>
    <property type="molecule type" value="Genomic_DNA"/>
</dbReference>
<evidence type="ECO:0000313" key="3">
    <source>
        <dbReference type="Proteomes" id="UP001218188"/>
    </source>
</evidence>
<proteinExistence type="predicted"/>
<feature type="region of interest" description="Disordered" evidence="1">
    <location>
        <begin position="136"/>
        <end position="177"/>
    </location>
</feature>
<evidence type="ECO:0000313" key="2">
    <source>
        <dbReference type="EMBL" id="KAJ7017722.1"/>
    </source>
</evidence>
<dbReference type="Proteomes" id="UP001218188">
    <property type="component" value="Unassembled WGS sequence"/>
</dbReference>
<protein>
    <submittedName>
        <fullName evidence="2">Uncharacterized protein</fullName>
    </submittedName>
</protein>
<organism evidence="2 3">
    <name type="scientific">Mycena alexandri</name>
    <dbReference type="NCBI Taxonomy" id="1745969"/>
    <lineage>
        <taxon>Eukaryota</taxon>
        <taxon>Fungi</taxon>
        <taxon>Dikarya</taxon>
        <taxon>Basidiomycota</taxon>
        <taxon>Agaricomycotina</taxon>
        <taxon>Agaricomycetes</taxon>
        <taxon>Agaricomycetidae</taxon>
        <taxon>Agaricales</taxon>
        <taxon>Marasmiineae</taxon>
        <taxon>Mycenaceae</taxon>
        <taxon>Mycena</taxon>
    </lineage>
</organism>
<keyword evidence="3" id="KW-1185">Reference proteome</keyword>
<gene>
    <name evidence="2" type="ORF">C8F04DRAFT_1278906</name>
</gene>
<reference evidence="2" key="1">
    <citation type="submission" date="2023-03" db="EMBL/GenBank/DDBJ databases">
        <title>Massive genome expansion in bonnet fungi (Mycena s.s.) driven by repeated elements and novel gene families across ecological guilds.</title>
        <authorList>
            <consortium name="Lawrence Berkeley National Laboratory"/>
            <person name="Harder C.B."/>
            <person name="Miyauchi S."/>
            <person name="Viragh M."/>
            <person name="Kuo A."/>
            <person name="Thoen E."/>
            <person name="Andreopoulos B."/>
            <person name="Lu D."/>
            <person name="Skrede I."/>
            <person name="Drula E."/>
            <person name="Henrissat B."/>
            <person name="Morin E."/>
            <person name="Kohler A."/>
            <person name="Barry K."/>
            <person name="LaButti K."/>
            <person name="Morin E."/>
            <person name="Salamov A."/>
            <person name="Lipzen A."/>
            <person name="Mereny Z."/>
            <person name="Hegedus B."/>
            <person name="Baldrian P."/>
            <person name="Stursova M."/>
            <person name="Weitz H."/>
            <person name="Taylor A."/>
            <person name="Grigoriev I.V."/>
            <person name="Nagy L.G."/>
            <person name="Martin F."/>
            <person name="Kauserud H."/>
        </authorList>
    </citation>
    <scope>NUCLEOTIDE SEQUENCE</scope>
    <source>
        <strain evidence="2">CBHHK200</strain>
    </source>
</reference>